<organism evidence="2 3">
    <name type="scientific">Nonomuraea antimicrobica</name>
    <dbReference type="NCBI Taxonomy" id="561173"/>
    <lineage>
        <taxon>Bacteria</taxon>
        <taxon>Bacillati</taxon>
        <taxon>Actinomycetota</taxon>
        <taxon>Actinomycetes</taxon>
        <taxon>Streptosporangiales</taxon>
        <taxon>Streptosporangiaceae</taxon>
        <taxon>Nonomuraea</taxon>
    </lineage>
</organism>
<feature type="region of interest" description="Disordered" evidence="1">
    <location>
        <begin position="1"/>
        <end position="32"/>
    </location>
</feature>
<feature type="compositionally biased region" description="Low complexity" evidence="1">
    <location>
        <begin position="1"/>
        <end position="15"/>
    </location>
</feature>
<dbReference type="RefSeq" id="WP_344872897.1">
    <property type="nucleotide sequence ID" value="NZ_BAAAZP010000009.1"/>
</dbReference>
<protein>
    <recommendedName>
        <fullName evidence="4">Methyltransferase domain-containing protein</fullName>
    </recommendedName>
</protein>
<reference evidence="3" key="1">
    <citation type="journal article" date="2019" name="Int. J. Syst. Evol. Microbiol.">
        <title>The Global Catalogue of Microorganisms (GCM) 10K type strain sequencing project: providing services to taxonomists for standard genome sequencing and annotation.</title>
        <authorList>
            <consortium name="The Broad Institute Genomics Platform"/>
            <consortium name="The Broad Institute Genome Sequencing Center for Infectious Disease"/>
            <person name="Wu L."/>
            <person name="Ma J."/>
        </authorList>
    </citation>
    <scope>NUCLEOTIDE SEQUENCE [LARGE SCALE GENOMIC DNA]</scope>
    <source>
        <strain evidence="3">JCM 16904</strain>
    </source>
</reference>
<evidence type="ECO:0000256" key="1">
    <source>
        <dbReference type="SAM" id="MobiDB-lite"/>
    </source>
</evidence>
<name>A0ABP7B289_9ACTN</name>
<dbReference type="InterPro" id="IPR029063">
    <property type="entry name" value="SAM-dependent_MTases_sf"/>
</dbReference>
<evidence type="ECO:0008006" key="4">
    <source>
        <dbReference type="Google" id="ProtNLM"/>
    </source>
</evidence>
<accession>A0ABP7B289</accession>
<evidence type="ECO:0000313" key="3">
    <source>
        <dbReference type="Proteomes" id="UP001500902"/>
    </source>
</evidence>
<dbReference type="Gene3D" id="3.40.50.150">
    <property type="entry name" value="Vaccinia Virus protein VP39"/>
    <property type="match status" value="1"/>
</dbReference>
<dbReference type="Proteomes" id="UP001500902">
    <property type="component" value="Unassembled WGS sequence"/>
</dbReference>
<keyword evidence="3" id="KW-1185">Reference proteome</keyword>
<sequence length="252" mass="26853">MSAAEGAAEGAFARATGRSAEREDGGPDKPRYRRYQHDLIAPHCGRSVLEVGAGLGEFASQFTGLDRLVVTDVDLDAVEVMRARFAGRGEVEAAQFDLAHGSSLERPVETAIAINVLEHFEDDAAVLTLLARSVVPGGTIVLWVPAYQSLYGEFDRKVGHFRRYTPATLTDAARRAGLGVELARPVNLLGGLAWWAAVRMGKAGSPKAGAVGLYDRVVVPVTRVLDRVLPVPFGQSVLGVVRVPGRSGRSAP</sequence>
<dbReference type="Pfam" id="PF13489">
    <property type="entry name" value="Methyltransf_23"/>
    <property type="match status" value="1"/>
</dbReference>
<dbReference type="SUPFAM" id="SSF53335">
    <property type="entry name" value="S-adenosyl-L-methionine-dependent methyltransferases"/>
    <property type="match status" value="1"/>
</dbReference>
<feature type="compositionally biased region" description="Basic and acidic residues" evidence="1">
    <location>
        <begin position="19"/>
        <end position="30"/>
    </location>
</feature>
<gene>
    <name evidence="2" type="ORF">GCM10022224_007220</name>
</gene>
<comment type="caution">
    <text evidence="2">The sequence shown here is derived from an EMBL/GenBank/DDBJ whole genome shotgun (WGS) entry which is preliminary data.</text>
</comment>
<evidence type="ECO:0000313" key="2">
    <source>
        <dbReference type="EMBL" id="GAA3646967.1"/>
    </source>
</evidence>
<dbReference type="EMBL" id="BAAAZP010000009">
    <property type="protein sequence ID" value="GAA3646967.1"/>
    <property type="molecule type" value="Genomic_DNA"/>
</dbReference>
<dbReference type="CDD" id="cd02440">
    <property type="entry name" value="AdoMet_MTases"/>
    <property type="match status" value="1"/>
</dbReference>
<proteinExistence type="predicted"/>